<reference evidence="1" key="1">
    <citation type="submission" date="2023-05" db="EMBL/GenBank/DDBJ databases">
        <title>Metabolic capabilities are highly conserved among human nasal-associated Corynebacterium species in pangenomic analyses.</title>
        <authorList>
            <person name="Tran T.H."/>
            <person name="Roberts A.Q."/>
            <person name="Escapa I.F."/>
            <person name="Gao W."/>
            <person name="Conlan S."/>
            <person name="Kong H."/>
            <person name="Segre J.A."/>
            <person name="Kelly M.S."/>
            <person name="Lemon K.P."/>
        </authorList>
    </citation>
    <scope>NUCLEOTIDE SEQUENCE</scope>
    <source>
        <strain evidence="1">KPL2773</strain>
    </source>
</reference>
<organism evidence="1 2">
    <name type="scientific">Corynebacterium pseudodiphtheriticum</name>
    <dbReference type="NCBI Taxonomy" id="37637"/>
    <lineage>
        <taxon>Bacteria</taxon>
        <taxon>Bacillati</taxon>
        <taxon>Actinomycetota</taxon>
        <taxon>Actinomycetes</taxon>
        <taxon>Mycobacteriales</taxon>
        <taxon>Corynebacteriaceae</taxon>
        <taxon>Corynebacterium</taxon>
    </lineage>
</organism>
<protein>
    <submittedName>
        <fullName evidence="1">Uncharacterized protein</fullName>
    </submittedName>
</protein>
<comment type="caution">
    <text evidence="1">The sequence shown here is derived from an EMBL/GenBank/DDBJ whole genome shotgun (WGS) entry which is preliminary data.</text>
</comment>
<proteinExistence type="predicted"/>
<dbReference type="AlphaFoldDB" id="A0AAP4BQX9"/>
<accession>A0AAP4BQX9</accession>
<gene>
    <name evidence="1" type="ORF">QPX42_09210</name>
</gene>
<dbReference type="RefSeq" id="WP_284585418.1">
    <property type="nucleotide sequence ID" value="NZ_JASNTX010000012.1"/>
</dbReference>
<sequence length="59" mass="6691">MRTPHLHNQNGRVIARLSDGRIVREAQIHDPAESFESGWEATGRYLREAIDSSKSQAMN</sequence>
<dbReference type="Proteomes" id="UP001224412">
    <property type="component" value="Unassembled WGS sequence"/>
</dbReference>
<dbReference type="EMBL" id="JASNVH010000015">
    <property type="protein sequence ID" value="MDK4307714.1"/>
    <property type="molecule type" value="Genomic_DNA"/>
</dbReference>
<evidence type="ECO:0000313" key="2">
    <source>
        <dbReference type="Proteomes" id="UP001224412"/>
    </source>
</evidence>
<evidence type="ECO:0000313" key="1">
    <source>
        <dbReference type="EMBL" id="MDK4307714.1"/>
    </source>
</evidence>
<name>A0AAP4BQX9_9CORY</name>